<protein>
    <recommendedName>
        <fullName evidence="1">Aldehyde dehydrogenase domain-containing protein</fullName>
    </recommendedName>
</protein>
<sequence>VARGNAEDVDRAAKAAKIAFESSDWADIRPTQRGKLLVRLAEVIERDSMRLGELEVRDNGKLIAEMAAQTKYLAEWYRYFGGLADKVEGA</sequence>
<evidence type="ECO:0000259" key="1">
    <source>
        <dbReference type="Pfam" id="PF00171"/>
    </source>
</evidence>
<feature type="non-terminal residue" evidence="2">
    <location>
        <position position="90"/>
    </location>
</feature>
<dbReference type="Gene3D" id="3.40.605.10">
    <property type="entry name" value="Aldehyde Dehydrogenase, Chain A, domain 1"/>
    <property type="match status" value="1"/>
</dbReference>
<dbReference type="PANTHER" id="PTHR11699">
    <property type="entry name" value="ALDEHYDE DEHYDROGENASE-RELATED"/>
    <property type="match status" value="1"/>
</dbReference>
<dbReference type="SUPFAM" id="SSF53720">
    <property type="entry name" value="ALDH-like"/>
    <property type="match status" value="1"/>
</dbReference>
<dbReference type="InterPro" id="IPR016161">
    <property type="entry name" value="Ald_DH/histidinol_DH"/>
</dbReference>
<name>A0A382DZI9_9ZZZZ</name>
<dbReference type="EMBL" id="UINC01041904">
    <property type="protein sequence ID" value="SVB43808.1"/>
    <property type="molecule type" value="Genomic_DNA"/>
</dbReference>
<gene>
    <name evidence="2" type="ORF">METZ01_LOCUS196662</name>
</gene>
<dbReference type="Pfam" id="PF00171">
    <property type="entry name" value="Aldedh"/>
    <property type="match status" value="1"/>
</dbReference>
<evidence type="ECO:0000313" key="2">
    <source>
        <dbReference type="EMBL" id="SVB43808.1"/>
    </source>
</evidence>
<feature type="domain" description="Aldehyde dehydrogenase" evidence="1">
    <location>
        <begin position="1"/>
        <end position="89"/>
    </location>
</feature>
<reference evidence="2" key="1">
    <citation type="submission" date="2018-05" db="EMBL/GenBank/DDBJ databases">
        <authorList>
            <person name="Lanie J.A."/>
            <person name="Ng W.-L."/>
            <person name="Kazmierczak K.M."/>
            <person name="Andrzejewski T.M."/>
            <person name="Davidsen T.M."/>
            <person name="Wayne K.J."/>
            <person name="Tettelin H."/>
            <person name="Glass J.I."/>
            <person name="Rusch D."/>
            <person name="Podicherti R."/>
            <person name="Tsui H.-C.T."/>
            <person name="Winkler M.E."/>
        </authorList>
    </citation>
    <scope>NUCLEOTIDE SEQUENCE</scope>
</reference>
<dbReference type="GO" id="GO:0016491">
    <property type="term" value="F:oxidoreductase activity"/>
    <property type="evidence" value="ECO:0007669"/>
    <property type="project" value="InterPro"/>
</dbReference>
<organism evidence="2">
    <name type="scientific">marine metagenome</name>
    <dbReference type="NCBI Taxonomy" id="408172"/>
    <lineage>
        <taxon>unclassified sequences</taxon>
        <taxon>metagenomes</taxon>
        <taxon>ecological metagenomes</taxon>
    </lineage>
</organism>
<proteinExistence type="predicted"/>
<feature type="non-terminal residue" evidence="2">
    <location>
        <position position="1"/>
    </location>
</feature>
<accession>A0A382DZI9</accession>
<dbReference type="AlphaFoldDB" id="A0A382DZI9"/>
<dbReference type="InterPro" id="IPR015590">
    <property type="entry name" value="Aldehyde_DH_dom"/>
</dbReference>
<dbReference type="InterPro" id="IPR016162">
    <property type="entry name" value="Ald_DH_N"/>
</dbReference>